<dbReference type="Proteomes" id="UP000199004">
    <property type="component" value="Unassembled WGS sequence"/>
</dbReference>
<accession>A0A1G9W4U5</accession>
<keyword evidence="2" id="KW-1185">Reference proteome</keyword>
<dbReference type="STRING" id="1005944.SAMN05192576_0943"/>
<dbReference type="OrthoDB" id="5189031at2"/>
<name>A0A1G9W4U5_9ACTN</name>
<proteinExistence type="predicted"/>
<evidence type="ECO:0000313" key="2">
    <source>
        <dbReference type="Proteomes" id="UP000199004"/>
    </source>
</evidence>
<dbReference type="EMBL" id="FNIC01000001">
    <property type="protein sequence ID" value="SDM79323.1"/>
    <property type="molecule type" value="Genomic_DNA"/>
</dbReference>
<reference evidence="1 2" key="1">
    <citation type="submission" date="2016-10" db="EMBL/GenBank/DDBJ databases">
        <authorList>
            <person name="de Groot N.N."/>
        </authorList>
    </citation>
    <scope>NUCLEOTIDE SEQUENCE [LARGE SCALE GENOMIC DNA]</scope>
    <source>
        <strain evidence="1 2">CGMCC 1.11147</strain>
    </source>
</reference>
<protein>
    <submittedName>
        <fullName evidence="1">Uncharacterized protein</fullName>
    </submittedName>
</protein>
<evidence type="ECO:0000313" key="1">
    <source>
        <dbReference type="EMBL" id="SDM79323.1"/>
    </source>
</evidence>
<organism evidence="1 2">
    <name type="scientific">Nocardioides szechwanensis</name>
    <dbReference type="NCBI Taxonomy" id="1005944"/>
    <lineage>
        <taxon>Bacteria</taxon>
        <taxon>Bacillati</taxon>
        <taxon>Actinomycetota</taxon>
        <taxon>Actinomycetes</taxon>
        <taxon>Propionibacteriales</taxon>
        <taxon>Nocardioidaceae</taxon>
        <taxon>Nocardioides</taxon>
    </lineage>
</organism>
<sequence length="114" mass="12829">MNEFARQGRVCLDETVSVGGQWDERVRWNGWLCPVIDAWSVVLVADRLNDGADDGAVRIDWTEDGALVLTDVLYAEEDPAHYRPEILPADEDGLYAMGAYGWIWSEDTDSRVNP</sequence>
<dbReference type="RefSeq" id="WP_091022305.1">
    <property type="nucleotide sequence ID" value="NZ_BKAE01000002.1"/>
</dbReference>
<gene>
    <name evidence="1" type="ORF">SAMN05192576_0943</name>
</gene>
<dbReference type="AlphaFoldDB" id="A0A1G9W4U5"/>